<name>A0A563U6I4_9SPHI</name>
<organism evidence="10 11">
    <name type="scientific">Mucilaginibacter achroorhodeus</name>
    <dbReference type="NCBI Taxonomy" id="2599294"/>
    <lineage>
        <taxon>Bacteria</taxon>
        <taxon>Pseudomonadati</taxon>
        <taxon>Bacteroidota</taxon>
        <taxon>Sphingobacteriia</taxon>
        <taxon>Sphingobacteriales</taxon>
        <taxon>Sphingobacteriaceae</taxon>
        <taxon>Mucilaginibacter</taxon>
    </lineage>
</organism>
<dbReference type="SUPFAM" id="SSF55785">
    <property type="entry name" value="PYP-like sensor domain (PAS domain)"/>
    <property type="match status" value="3"/>
</dbReference>
<comment type="catalytic activity">
    <reaction evidence="1">
        <text>ATP + protein L-histidine = ADP + protein N-phospho-L-histidine.</text>
        <dbReference type="EC" id="2.7.13.3"/>
    </reaction>
</comment>
<dbReference type="OrthoDB" id="9813151at2"/>
<feature type="coiled-coil region" evidence="7">
    <location>
        <begin position="114"/>
        <end position="144"/>
    </location>
</feature>
<evidence type="ECO:0000313" key="11">
    <source>
        <dbReference type="Proteomes" id="UP000318010"/>
    </source>
</evidence>
<evidence type="ECO:0000313" key="10">
    <source>
        <dbReference type="EMBL" id="TWR26961.1"/>
    </source>
</evidence>
<evidence type="ECO:0000256" key="6">
    <source>
        <dbReference type="ARBA" id="ARBA00023012"/>
    </source>
</evidence>
<dbReference type="SMART" id="SM00388">
    <property type="entry name" value="HisKA"/>
    <property type="match status" value="1"/>
</dbReference>
<dbReference type="InterPro" id="IPR013656">
    <property type="entry name" value="PAS_4"/>
</dbReference>
<dbReference type="InterPro" id="IPR003594">
    <property type="entry name" value="HATPase_dom"/>
</dbReference>
<evidence type="ECO:0000259" key="9">
    <source>
        <dbReference type="PROSITE" id="PS50113"/>
    </source>
</evidence>
<dbReference type="AlphaFoldDB" id="A0A563U6I4"/>
<evidence type="ECO:0000256" key="3">
    <source>
        <dbReference type="ARBA" id="ARBA00022553"/>
    </source>
</evidence>
<reference evidence="10 11" key="1">
    <citation type="submission" date="2019-07" db="EMBL/GenBank/DDBJ databases">
        <authorList>
            <person name="Kim J."/>
        </authorList>
    </citation>
    <scope>NUCLEOTIDE SEQUENCE [LARGE SCALE GENOMIC DNA]</scope>
    <source>
        <strain evidence="10 11">MJ1a</strain>
    </source>
</reference>
<dbReference type="PANTHER" id="PTHR43711">
    <property type="entry name" value="TWO-COMPONENT HISTIDINE KINASE"/>
    <property type="match status" value="1"/>
</dbReference>
<dbReference type="InterPro" id="IPR004358">
    <property type="entry name" value="Sig_transdc_His_kin-like_C"/>
</dbReference>
<dbReference type="CDD" id="cd00082">
    <property type="entry name" value="HisKA"/>
    <property type="match status" value="1"/>
</dbReference>
<dbReference type="CDD" id="cd00075">
    <property type="entry name" value="HATPase"/>
    <property type="match status" value="1"/>
</dbReference>
<keyword evidence="5" id="KW-0418">Kinase</keyword>
<dbReference type="NCBIfam" id="TIGR00229">
    <property type="entry name" value="sensory_box"/>
    <property type="match status" value="1"/>
</dbReference>
<feature type="domain" description="PAC" evidence="9">
    <location>
        <begin position="335"/>
        <end position="387"/>
    </location>
</feature>
<dbReference type="SMART" id="SM00091">
    <property type="entry name" value="PAS"/>
    <property type="match status" value="3"/>
</dbReference>
<dbReference type="Pfam" id="PF08447">
    <property type="entry name" value="PAS_3"/>
    <property type="match status" value="1"/>
</dbReference>
<dbReference type="PROSITE" id="PS50109">
    <property type="entry name" value="HIS_KIN"/>
    <property type="match status" value="1"/>
</dbReference>
<dbReference type="SMART" id="SM00086">
    <property type="entry name" value="PAC"/>
    <property type="match status" value="1"/>
</dbReference>
<evidence type="ECO:0000256" key="4">
    <source>
        <dbReference type="ARBA" id="ARBA00022679"/>
    </source>
</evidence>
<dbReference type="PRINTS" id="PR00344">
    <property type="entry name" value="BCTRLSENSOR"/>
</dbReference>
<dbReference type="Gene3D" id="3.30.565.10">
    <property type="entry name" value="Histidine kinase-like ATPase, C-terminal domain"/>
    <property type="match status" value="1"/>
</dbReference>
<proteinExistence type="predicted"/>
<keyword evidence="3" id="KW-0597">Phosphoprotein</keyword>
<evidence type="ECO:0000259" key="8">
    <source>
        <dbReference type="PROSITE" id="PS50109"/>
    </source>
</evidence>
<evidence type="ECO:0000256" key="5">
    <source>
        <dbReference type="ARBA" id="ARBA00022777"/>
    </source>
</evidence>
<dbReference type="InterPro" id="IPR000700">
    <property type="entry name" value="PAS-assoc_C"/>
</dbReference>
<dbReference type="Proteomes" id="UP000318010">
    <property type="component" value="Unassembled WGS sequence"/>
</dbReference>
<dbReference type="Gene3D" id="2.10.70.100">
    <property type="match status" value="1"/>
</dbReference>
<dbReference type="InterPro" id="IPR013655">
    <property type="entry name" value="PAS_fold_3"/>
</dbReference>
<dbReference type="SUPFAM" id="SSF55874">
    <property type="entry name" value="ATPase domain of HSP90 chaperone/DNA topoisomerase II/histidine kinase"/>
    <property type="match status" value="1"/>
</dbReference>
<feature type="domain" description="PAC" evidence="9">
    <location>
        <begin position="77"/>
        <end position="133"/>
    </location>
</feature>
<dbReference type="InterPro" id="IPR035965">
    <property type="entry name" value="PAS-like_dom_sf"/>
</dbReference>
<dbReference type="SMART" id="SM00387">
    <property type="entry name" value="HATPase_c"/>
    <property type="match status" value="1"/>
</dbReference>
<keyword evidence="6" id="KW-0902">Two-component regulatory system</keyword>
<protein>
    <recommendedName>
        <fullName evidence="2">histidine kinase</fullName>
        <ecNumber evidence="2">2.7.13.3</ecNumber>
    </recommendedName>
</protein>
<dbReference type="InterPro" id="IPR036097">
    <property type="entry name" value="HisK_dim/P_sf"/>
</dbReference>
<dbReference type="EMBL" id="VOEI01000002">
    <property type="protein sequence ID" value="TWR26961.1"/>
    <property type="molecule type" value="Genomic_DNA"/>
</dbReference>
<dbReference type="EC" id="2.7.13.3" evidence="2"/>
<keyword evidence="4" id="KW-0808">Transferase</keyword>
<dbReference type="Pfam" id="PF00512">
    <property type="entry name" value="HisKA"/>
    <property type="match status" value="1"/>
</dbReference>
<evidence type="ECO:0000256" key="2">
    <source>
        <dbReference type="ARBA" id="ARBA00012438"/>
    </source>
</evidence>
<sequence>MEPAEYTFRELVNLSPFPVYLCTGEDLVITVANSATLKAWGRDSSVIGKPIAVALPELNSQPFLGYLQNVFLTGKPHQTDISRIDLMRNGTMQTFYYKFNYLPMRNSEGKIFGVAAFNTEVTELERAKQEVEESRMALYNLIRQAPIGICIIRAADVVIDVVNESYLELIGKKRREVEGQNMWDAVPEAKDIYAPIMDGVIKTGRPFEAKEAEITLIRNGVPEKVFIDFVYEPVDHFDGTINAIMVIAFEVTDKVMARRAIEDIEERNRLAIDAAEIGTFDFDIVNTTAITSDRFNQIFGHDAPVSHFRLLDAFHPEDKHIRERAHQEAIRTGSLFYEARILHPDDSLHWIRVQGKIYYDKAQKPVRILGTVLDITEFKRLQQQKDDFISVASHELKTPMTSIKASIQILDKLIRTGNNPEKISTFIDKASTSLNKMQHLVESLLNVSRISAGQLELTKSRFNVAEMINESCDYVRLAGDHEVKINGDKGLEVVADKQKIEQVLVNLINNAVKYAPCSKQIIIEFAQRKSTVKISVQDFGEGILSDKIPHLFERYYRVESSGVQYSGLGLGLYISAEIVERHGGKIGATSETGQGSTFWFTLPVVED</sequence>
<dbReference type="Pfam" id="PF02518">
    <property type="entry name" value="HATPase_c"/>
    <property type="match status" value="1"/>
</dbReference>
<dbReference type="InterPro" id="IPR001610">
    <property type="entry name" value="PAC"/>
</dbReference>
<dbReference type="PROSITE" id="PS50113">
    <property type="entry name" value="PAC"/>
    <property type="match status" value="2"/>
</dbReference>
<dbReference type="GO" id="GO:0000155">
    <property type="term" value="F:phosphorelay sensor kinase activity"/>
    <property type="evidence" value="ECO:0007669"/>
    <property type="project" value="InterPro"/>
</dbReference>
<dbReference type="Pfam" id="PF08448">
    <property type="entry name" value="PAS_4"/>
    <property type="match status" value="2"/>
</dbReference>
<dbReference type="FunFam" id="3.30.565.10:FF:000006">
    <property type="entry name" value="Sensor histidine kinase WalK"/>
    <property type="match status" value="1"/>
</dbReference>
<evidence type="ECO:0000256" key="1">
    <source>
        <dbReference type="ARBA" id="ARBA00000085"/>
    </source>
</evidence>
<dbReference type="SUPFAM" id="SSF47384">
    <property type="entry name" value="Homodimeric domain of signal transducing histidine kinase"/>
    <property type="match status" value="1"/>
</dbReference>
<dbReference type="InterPro" id="IPR000014">
    <property type="entry name" value="PAS"/>
</dbReference>
<dbReference type="InterPro" id="IPR003661">
    <property type="entry name" value="HisK_dim/P_dom"/>
</dbReference>
<gene>
    <name evidence="10" type="ORF">FPZ42_07965</name>
</gene>
<dbReference type="InterPro" id="IPR005467">
    <property type="entry name" value="His_kinase_dom"/>
</dbReference>
<feature type="domain" description="Histidine kinase" evidence="8">
    <location>
        <begin position="391"/>
        <end position="606"/>
    </location>
</feature>
<dbReference type="Gene3D" id="3.30.450.20">
    <property type="entry name" value="PAS domain"/>
    <property type="match status" value="3"/>
</dbReference>
<dbReference type="Gene3D" id="1.10.287.130">
    <property type="match status" value="1"/>
</dbReference>
<dbReference type="CDD" id="cd00130">
    <property type="entry name" value="PAS"/>
    <property type="match status" value="1"/>
</dbReference>
<dbReference type="InterPro" id="IPR036890">
    <property type="entry name" value="HATPase_C_sf"/>
</dbReference>
<comment type="caution">
    <text evidence="10">The sequence shown here is derived from an EMBL/GenBank/DDBJ whole genome shotgun (WGS) entry which is preliminary data.</text>
</comment>
<keyword evidence="11" id="KW-1185">Reference proteome</keyword>
<dbReference type="PANTHER" id="PTHR43711:SF31">
    <property type="entry name" value="HISTIDINE KINASE"/>
    <property type="match status" value="1"/>
</dbReference>
<dbReference type="InterPro" id="IPR050736">
    <property type="entry name" value="Sensor_HK_Regulatory"/>
</dbReference>
<keyword evidence="7" id="KW-0175">Coiled coil</keyword>
<accession>A0A563U6I4</accession>
<dbReference type="RefSeq" id="WP_146270116.1">
    <property type="nucleotide sequence ID" value="NZ_VOEI01000002.1"/>
</dbReference>
<evidence type="ECO:0000256" key="7">
    <source>
        <dbReference type="SAM" id="Coils"/>
    </source>
</evidence>